<sequence>MTKVKVQLVSVQARDTEDIFGDEFYLVGALAAGAIRKPILTTPISIQSGETKTFKPGQTILFEGVVPKGQTIRGGLKAYDEDLAKDWSKYNDALKKIDNAVSTISQNAEAEAIILQAIEALGFFASLDKDDFLGSTNLEISPVGPNLEEVSWRIKRSDFPLWSDWDYSVRYRITRS</sequence>
<organism evidence="1 2">
    <name type="scientific">Desmonostoc muscorum LEGE 12446</name>
    <dbReference type="NCBI Taxonomy" id="1828758"/>
    <lineage>
        <taxon>Bacteria</taxon>
        <taxon>Bacillati</taxon>
        <taxon>Cyanobacteriota</taxon>
        <taxon>Cyanophyceae</taxon>
        <taxon>Nostocales</taxon>
        <taxon>Nostocaceae</taxon>
        <taxon>Desmonostoc</taxon>
    </lineage>
</organism>
<reference evidence="1" key="1">
    <citation type="submission" date="2020-10" db="EMBL/GenBank/DDBJ databases">
        <authorList>
            <person name="Castelo-Branco R."/>
            <person name="Eusebio N."/>
            <person name="Adriana R."/>
            <person name="Vieira A."/>
            <person name="Brugerolle De Fraissinette N."/>
            <person name="Rezende De Castro R."/>
            <person name="Schneider M.P."/>
            <person name="Vasconcelos V."/>
            <person name="Leao P.N."/>
        </authorList>
    </citation>
    <scope>NUCLEOTIDE SEQUENCE</scope>
    <source>
        <strain evidence="1">LEGE 12446</strain>
    </source>
</reference>
<dbReference type="Proteomes" id="UP000622533">
    <property type="component" value="Unassembled WGS sequence"/>
</dbReference>
<evidence type="ECO:0000313" key="1">
    <source>
        <dbReference type="EMBL" id="MBE9021576.1"/>
    </source>
</evidence>
<protein>
    <submittedName>
        <fullName evidence="1">Uncharacterized protein</fullName>
    </submittedName>
</protein>
<comment type="caution">
    <text evidence="1">The sequence shown here is derived from an EMBL/GenBank/DDBJ whole genome shotgun (WGS) entry which is preliminary data.</text>
</comment>
<gene>
    <name evidence="1" type="ORF">IQ276_03595</name>
</gene>
<keyword evidence="2" id="KW-1185">Reference proteome</keyword>
<dbReference type="AlphaFoldDB" id="A0A8J6ZMB8"/>
<accession>A0A8J6ZMB8</accession>
<name>A0A8J6ZMB8_DESMC</name>
<evidence type="ECO:0000313" key="2">
    <source>
        <dbReference type="Proteomes" id="UP000622533"/>
    </source>
</evidence>
<dbReference type="RefSeq" id="WP_193913723.1">
    <property type="nucleotide sequence ID" value="NZ_JADEXS020000001.1"/>
</dbReference>
<proteinExistence type="predicted"/>
<dbReference type="EMBL" id="JADEXS010000028">
    <property type="protein sequence ID" value="MBE9021576.1"/>
    <property type="molecule type" value="Genomic_DNA"/>
</dbReference>